<dbReference type="Proteomes" id="UP001597510">
    <property type="component" value="Unassembled WGS sequence"/>
</dbReference>
<gene>
    <name evidence="9" type="ORF">ACFSR2_19805</name>
</gene>
<keyword evidence="4 7" id="KW-0812">Transmembrane</keyword>
<evidence type="ECO:0000313" key="9">
    <source>
        <dbReference type="EMBL" id="MFD2523153.1"/>
    </source>
</evidence>
<evidence type="ECO:0000256" key="6">
    <source>
        <dbReference type="ARBA" id="ARBA00023136"/>
    </source>
</evidence>
<comment type="similarity">
    <text evidence="2 7">Belongs to the ExbD/TolR family.</text>
</comment>
<evidence type="ECO:0000256" key="8">
    <source>
        <dbReference type="SAM" id="Phobius"/>
    </source>
</evidence>
<keyword evidence="7" id="KW-0653">Protein transport</keyword>
<evidence type="ECO:0000256" key="1">
    <source>
        <dbReference type="ARBA" id="ARBA00004162"/>
    </source>
</evidence>
<dbReference type="InterPro" id="IPR003400">
    <property type="entry name" value="ExbD"/>
</dbReference>
<dbReference type="Pfam" id="PF02472">
    <property type="entry name" value="ExbD"/>
    <property type="match status" value="1"/>
</dbReference>
<keyword evidence="10" id="KW-1185">Reference proteome</keyword>
<feature type="transmembrane region" description="Helical" evidence="8">
    <location>
        <begin position="21"/>
        <end position="41"/>
    </location>
</feature>
<keyword evidence="7" id="KW-0813">Transport</keyword>
<evidence type="ECO:0000256" key="4">
    <source>
        <dbReference type="ARBA" id="ARBA00022692"/>
    </source>
</evidence>
<dbReference type="Gene3D" id="3.30.420.270">
    <property type="match status" value="1"/>
</dbReference>
<proteinExistence type="inferred from homology"/>
<dbReference type="EMBL" id="JBHULC010000027">
    <property type="protein sequence ID" value="MFD2523153.1"/>
    <property type="molecule type" value="Genomic_DNA"/>
</dbReference>
<sequence length="134" mass="15029">MKLKRQRRFHAEVSTASLNDIMFFLLLFFLIISTLGNPNVIKLLLPKSSKSVQDIPKTKPVALTITKDKTYYINSTAVPLPQLEERLIAATANMDEPVITLRVDNSVTVQELVDVMSLGAKLKIKMVMATELNQ</sequence>
<evidence type="ECO:0000256" key="5">
    <source>
        <dbReference type="ARBA" id="ARBA00022989"/>
    </source>
</evidence>
<dbReference type="PANTHER" id="PTHR30558">
    <property type="entry name" value="EXBD MEMBRANE COMPONENT OF PMF-DRIVEN MACROMOLECULE IMPORT SYSTEM"/>
    <property type="match status" value="1"/>
</dbReference>
<name>A0ABW5JC16_9BACT</name>
<protein>
    <submittedName>
        <fullName evidence="9">ExbD/TolR family protein</fullName>
    </submittedName>
</protein>
<keyword evidence="6 8" id="KW-0472">Membrane</keyword>
<dbReference type="RefSeq" id="WP_340239302.1">
    <property type="nucleotide sequence ID" value="NZ_JBBEWC010000012.1"/>
</dbReference>
<comment type="subcellular location">
    <subcellularLocation>
        <location evidence="1">Cell membrane</location>
        <topology evidence="1">Single-pass membrane protein</topology>
    </subcellularLocation>
    <subcellularLocation>
        <location evidence="7">Cell membrane</location>
        <topology evidence="7">Single-pass type II membrane protein</topology>
    </subcellularLocation>
</comment>
<organism evidence="9 10">
    <name type="scientific">Emticicia soli</name>
    <dbReference type="NCBI Taxonomy" id="2027878"/>
    <lineage>
        <taxon>Bacteria</taxon>
        <taxon>Pseudomonadati</taxon>
        <taxon>Bacteroidota</taxon>
        <taxon>Cytophagia</taxon>
        <taxon>Cytophagales</taxon>
        <taxon>Leadbetterellaceae</taxon>
        <taxon>Emticicia</taxon>
    </lineage>
</organism>
<evidence type="ECO:0000256" key="2">
    <source>
        <dbReference type="ARBA" id="ARBA00005811"/>
    </source>
</evidence>
<reference evidence="10" key="1">
    <citation type="journal article" date="2019" name="Int. J. Syst. Evol. Microbiol.">
        <title>The Global Catalogue of Microorganisms (GCM) 10K type strain sequencing project: providing services to taxonomists for standard genome sequencing and annotation.</title>
        <authorList>
            <consortium name="The Broad Institute Genomics Platform"/>
            <consortium name="The Broad Institute Genome Sequencing Center for Infectious Disease"/>
            <person name="Wu L."/>
            <person name="Ma J."/>
        </authorList>
    </citation>
    <scope>NUCLEOTIDE SEQUENCE [LARGE SCALE GENOMIC DNA]</scope>
    <source>
        <strain evidence="10">KCTC 52344</strain>
    </source>
</reference>
<accession>A0ABW5JC16</accession>
<evidence type="ECO:0000256" key="3">
    <source>
        <dbReference type="ARBA" id="ARBA00022475"/>
    </source>
</evidence>
<keyword evidence="3" id="KW-1003">Cell membrane</keyword>
<evidence type="ECO:0000256" key="7">
    <source>
        <dbReference type="RuleBase" id="RU003879"/>
    </source>
</evidence>
<keyword evidence="5 8" id="KW-1133">Transmembrane helix</keyword>
<evidence type="ECO:0000313" key="10">
    <source>
        <dbReference type="Proteomes" id="UP001597510"/>
    </source>
</evidence>
<comment type="caution">
    <text evidence="9">The sequence shown here is derived from an EMBL/GenBank/DDBJ whole genome shotgun (WGS) entry which is preliminary data.</text>
</comment>